<evidence type="ECO:0000313" key="2">
    <source>
        <dbReference type="Proteomes" id="UP000887572"/>
    </source>
</evidence>
<keyword evidence="2" id="KW-1185">Reference proteome</keyword>
<dbReference type="AlphaFoldDB" id="A0A914H2M1"/>
<evidence type="ECO:0000313" key="3">
    <source>
        <dbReference type="WBParaSite" id="Gr19_v10_g13574.t1"/>
    </source>
</evidence>
<proteinExistence type="predicted"/>
<accession>A0A914H2M1</accession>
<feature type="compositionally biased region" description="Basic and acidic residues" evidence="1">
    <location>
        <begin position="150"/>
        <end position="163"/>
    </location>
</feature>
<evidence type="ECO:0000256" key="1">
    <source>
        <dbReference type="SAM" id="MobiDB-lite"/>
    </source>
</evidence>
<dbReference type="Proteomes" id="UP000887572">
    <property type="component" value="Unplaced"/>
</dbReference>
<feature type="region of interest" description="Disordered" evidence="1">
    <location>
        <begin position="89"/>
        <end position="163"/>
    </location>
</feature>
<sequence>MDVARGVLPAHDEDDNVDQLLQQHHTFVWAGEEAKFGSRMYRSADDGALEGIILPADDRPARGVAAANFERSEELNEFLPPSARRSIWLLPEPTTASPQKRSIRFPEEEGREGWMTEQTMRQTEEEEVDDDDNGRPDDAAPEGGMDDGIEEGKRTKTKCRGDQ</sequence>
<name>A0A914H2M1_GLORO</name>
<protein>
    <submittedName>
        <fullName evidence="3">Uncharacterized protein</fullName>
    </submittedName>
</protein>
<organism evidence="2 3">
    <name type="scientific">Globodera rostochiensis</name>
    <name type="common">Golden nematode worm</name>
    <name type="synonym">Heterodera rostochiensis</name>
    <dbReference type="NCBI Taxonomy" id="31243"/>
    <lineage>
        <taxon>Eukaryota</taxon>
        <taxon>Metazoa</taxon>
        <taxon>Ecdysozoa</taxon>
        <taxon>Nematoda</taxon>
        <taxon>Chromadorea</taxon>
        <taxon>Rhabditida</taxon>
        <taxon>Tylenchina</taxon>
        <taxon>Tylenchomorpha</taxon>
        <taxon>Tylenchoidea</taxon>
        <taxon>Heteroderidae</taxon>
        <taxon>Heteroderinae</taxon>
        <taxon>Globodera</taxon>
    </lineage>
</organism>
<dbReference type="WBParaSite" id="Gr19_v10_g13574.t1">
    <property type="protein sequence ID" value="Gr19_v10_g13574.t1"/>
    <property type="gene ID" value="Gr19_v10_g13574"/>
</dbReference>
<feature type="compositionally biased region" description="Basic and acidic residues" evidence="1">
    <location>
        <begin position="104"/>
        <end position="114"/>
    </location>
</feature>
<reference evidence="3" key="1">
    <citation type="submission" date="2022-11" db="UniProtKB">
        <authorList>
            <consortium name="WormBaseParasite"/>
        </authorList>
    </citation>
    <scope>IDENTIFICATION</scope>
</reference>